<protein>
    <submittedName>
        <fullName evidence="8">Putative membrane protein</fullName>
    </submittedName>
</protein>
<dbReference type="SUPFAM" id="SSF144091">
    <property type="entry name" value="Rhomboid-like"/>
    <property type="match status" value="1"/>
</dbReference>
<evidence type="ECO:0000313" key="9">
    <source>
        <dbReference type="Proteomes" id="UP000004691"/>
    </source>
</evidence>
<dbReference type="PANTHER" id="PTHR43731:SF9">
    <property type="entry name" value="SLR1461 PROTEIN"/>
    <property type="match status" value="1"/>
</dbReference>
<dbReference type="PANTHER" id="PTHR43731">
    <property type="entry name" value="RHOMBOID PROTEASE"/>
    <property type="match status" value="1"/>
</dbReference>
<dbReference type="Proteomes" id="UP000004691">
    <property type="component" value="Unassembled WGS sequence"/>
</dbReference>
<feature type="transmembrane region" description="Helical" evidence="6">
    <location>
        <begin position="192"/>
        <end position="212"/>
    </location>
</feature>
<keyword evidence="3 6" id="KW-1133">Transmembrane helix</keyword>
<dbReference type="EMBL" id="JH636049">
    <property type="protein sequence ID" value="EID55449.1"/>
    <property type="molecule type" value="Genomic_DNA"/>
</dbReference>
<keyword evidence="9" id="KW-1185">Reference proteome</keyword>
<dbReference type="Gene3D" id="1.20.1540.10">
    <property type="entry name" value="Rhomboid-like"/>
    <property type="match status" value="1"/>
</dbReference>
<dbReference type="InterPro" id="IPR022764">
    <property type="entry name" value="Peptidase_S54_rhomboid_dom"/>
</dbReference>
<feature type="transmembrane region" description="Helical" evidence="6">
    <location>
        <begin position="168"/>
        <end position="186"/>
    </location>
</feature>
<keyword evidence="2 6" id="KW-0812">Transmembrane</keyword>
<feature type="domain" description="Peptidase S54 rhomboid" evidence="7">
    <location>
        <begin position="82"/>
        <end position="213"/>
    </location>
</feature>
<evidence type="ECO:0000256" key="6">
    <source>
        <dbReference type="SAM" id="Phobius"/>
    </source>
</evidence>
<reference evidence="8 9" key="1">
    <citation type="submission" date="2012-01" db="EMBL/GenBank/DDBJ databases">
        <title>Improved High-Quality Draft sequence of Saccharomonospora xinjiangensis XJ-54.</title>
        <authorList>
            <consortium name="US DOE Joint Genome Institute"/>
            <person name="Lucas S."/>
            <person name="Han J."/>
            <person name="Lapidus A."/>
            <person name="Cheng J.-F."/>
            <person name="Goodwin L."/>
            <person name="Pitluck S."/>
            <person name="Peters L."/>
            <person name="Mikhailova N."/>
            <person name="Teshima H."/>
            <person name="Detter J.C."/>
            <person name="Han C."/>
            <person name="Tapia R."/>
            <person name="Land M."/>
            <person name="Hauser L."/>
            <person name="Kyrpides N."/>
            <person name="Ivanova N."/>
            <person name="Pagani I."/>
            <person name="Brambilla E.-M."/>
            <person name="Klenk H.-P."/>
            <person name="Woyke T."/>
        </authorList>
    </citation>
    <scope>NUCLEOTIDE SEQUENCE [LARGE SCALE GENOMIC DNA]</scope>
    <source>
        <strain evidence="8 9">XJ-54</strain>
    </source>
</reference>
<gene>
    <name evidence="8" type="ORF">SacxiDRAFT_3243</name>
</gene>
<evidence type="ECO:0000256" key="5">
    <source>
        <dbReference type="SAM" id="MobiDB-lite"/>
    </source>
</evidence>
<feature type="region of interest" description="Disordered" evidence="5">
    <location>
        <begin position="1"/>
        <end position="29"/>
    </location>
</feature>
<comment type="subcellular location">
    <subcellularLocation>
        <location evidence="1">Membrane</location>
        <topology evidence="1">Multi-pass membrane protein</topology>
    </subcellularLocation>
</comment>
<evidence type="ECO:0000259" key="7">
    <source>
        <dbReference type="Pfam" id="PF01694"/>
    </source>
</evidence>
<evidence type="ECO:0000256" key="2">
    <source>
        <dbReference type="ARBA" id="ARBA00022692"/>
    </source>
</evidence>
<dbReference type="STRING" id="882086.SacxiDRAFT_3243"/>
<dbReference type="InterPro" id="IPR035952">
    <property type="entry name" value="Rhomboid-like_sf"/>
</dbReference>
<name>I0V5P6_9PSEU</name>
<keyword evidence="4 6" id="KW-0472">Membrane</keyword>
<dbReference type="HOGENOM" id="CLU_067823_2_0_11"/>
<dbReference type="GO" id="GO:0016020">
    <property type="term" value="C:membrane"/>
    <property type="evidence" value="ECO:0007669"/>
    <property type="project" value="UniProtKB-SubCell"/>
</dbReference>
<dbReference type="GO" id="GO:0004252">
    <property type="term" value="F:serine-type endopeptidase activity"/>
    <property type="evidence" value="ECO:0007669"/>
    <property type="project" value="InterPro"/>
</dbReference>
<sequence>MYGVSLRDVDLPSGFSPTPPAPRRQRDPAQRVLPRKPLAAAAVAMAFVALLYLVELVDVALPLELDRYGIEARSLDGLDGVVWAPLLHDGWAHVFANTWPVAVFAFLAMAGGFGQWVVVTATIWVVGGLGVWLTSADDTVTVGASGLAFGWLAFLLVRGVFSRSVAQLAVAVVLFALWGGMLWGVFPGTPGVSWQGHLFGAAGGVLAAWLVARKGRSARPAAPKGAPGNLGA</sequence>
<evidence type="ECO:0000313" key="8">
    <source>
        <dbReference type="EMBL" id="EID55449.1"/>
    </source>
</evidence>
<proteinExistence type="predicted"/>
<feature type="transmembrane region" description="Helical" evidence="6">
    <location>
        <begin position="38"/>
        <end position="57"/>
    </location>
</feature>
<dbReference type="AlphaFoldDB" id="I0V5P6"/>
<organism evidence="8 9">
    <name type="scientific">Saccharomonospora xinjiangensis XJ-54</name>
    <dbReference type="NCBI Taxonomy" id="882086"/>
    <lineage>
        <taxon>Bacteria</taxon>
        <taxon>Bacillati</taxon>
        <taxon>Actinomycetota</taxon>
        <taxon>Actinomycetes</taxon>
        <taxon>Pseudonocardiales</taxon>
        <taxon>Pseudonocardiaceae</taxon>
        <taxon>Saccharomonospora</taxon>
    </lineage>
</organism>
<evidence type="ECO:0000256" key="3">
    <source>
        <dbReference type="ARBA" id="ARBA00022989"/>
    </source>
</evidence>
<dbReference type="eggNOG" id="COG0705">
    <property type="taxonomic scope" value="Bacteria"/>
</dbReference>
<evidence type="ECO:0000256" key="4">
    <source>
        <dbReference type="ARBA" id="ARBA00023136"/>
    </source>
</evidence>
<feature type="transmembrane region" description="Helical" evidence="6">
    <location>
        <begin position="140"/>
        <end position="161"/>
    </location>
</feature>
<dbReference type="InterPro" id="IPR050925">
    <property type="entry name" value="Rhomboid_protease_S54"/>
</dbReference>
<accession>I0V5P6</accession>
<evidence type="ECO:0000256" key="1">
    <source>
        <dbReference type="ARBA" id="ARBA00004141"/>
    </source>
</evidence>
<dbReference type="Pfam" id="PF01694">
    <property type="entry name" value="Rhomboid"/>
    <property type="match status" value="1"/>
</dbReference>